<gene>
    <name evidence="1" type="ORF">HPB50_002318</name>
</gene>
<accession>A0ACB7RZW6</accession>
<dbReference type="EMBL" id="CM023486">
    <property type="protein sequence ID" value="KAH6927357.1"/>
    <property type="molecule type" value="Genomic_DNA"/>
</dbReference>
<name>A0ACB7RZW6_HYAAI</name>
<protein>
    <submittedName>
        <fullName evidence="1">Uncharacterized protein</fullName>
    </submittedName>
</protein>
<comment type="caution">
    <text evidence="1">The sequence shown here is derived from an EMBL/GenBank/DDBJ whole genome shotgun (WGS) entry which is preliminary data.</text>
</comment>
<sequence length="240" mass="27393">MADATRLIPALRHFVKHRHRNLSSPQKHLGRVEKIRETLTALFKHERIELNHPRADEVRGYAERLIAEAIRYGDCHARTMELADYWIKEKQLVHKLFKVLAPRFATYQGSYTQLHILPTPFNDKFNSMEPGPYYKYNWVALELKDFDISKLSGFTTTLASRNAPAWQGFSRNPYPPVPGTVPPNPNFLPNVLLSEARKEKHRMQFPEKVPPVAPPEPGTSVVTQRCAKPVTPPGGTPPTK</sequence>
<evidence type="ECO:0000313" key="2">
    <source>
        <dbReference type="Proteomes" id="UP000821845"/>
    </source>
</evidence>
<evidence type="ECO:0000313" key="1">
    <source>
        <dbReference type="EMBL" id="KAH6927357.1"/>
    </source>
</evidence>
<organism evidence="1 2">
    <name type="scientific">Hyalomma asiaticum</name>
    <name type="common">Tick</name>
    <dbReference type="NCBI Taxonomy" id="266040"/>
    <lineage>
        <taxon>Eukaryota</taxon>
        <taxon>Metazoa</taxon>
        <taxon>Ecdysozoa</taxon>
        <taxon>Arthropoda</taxon>
        <taxon>Chelicerata</taxon>
        <taxon>Arachnida</taxon>
        <taxon>Acari</taxon>
        <taxon>Parasitiformes</taxon>
        <taxon>Ixodida</taxon>
        <taxon>Ixodoidea</taxon>
        <taxon>Ixodidae</taxon>
        <taxon>Hyalomminae</taxon>
        <taxon>Hyalomma</taxon>
    </lineage>
</organism>
<reference evidence="1" key="1">
    <citation type="submission" date="2020-05" db="EMBL/GenBank/DDBJ databases">
        <title>Large-scale comparative analyses of tick genomes elucidate their genetic diversity and vector capacities.</title>
        <authorList>
            <person name="Jia N."/>
            <person name="Wang J."/>
            <person name="Shi W."/>
            <person name="Du L."/>
            <person name="Sun Y."/>
            <person name="Zhan W."/>
            <person name="Jiang J."/>
            <person name="Wang Q."/>
            <person name="Zhang B."/>
            <person name="Ji P."/>
            <person name="Sakyi L.B."/>
            <person name="Cui X."/>
            <person name="Yuan T."/>
            <person name="Jiang B."/>
            <person name="Yang W."/>
            <person name="Lam T.T.-Y."/>
            <person name="Chang Q."/>
            <person name="Ding S."/>
            <person name="Wang X."/>
            <person name="Zhu J."/>
            <person name="Ruan X."/>
            <person name="Zhao L."/>
            <person name="Wei J."/>
            <person name="Que T."/>
            <person name="Du C."/>
            <person name="Cheng J."/>
            <person name="Dai P."/>
            <person name="Han X."/>
            <person name="Huang E."/>
            <person name="Gao Y."/>
            <person name="Liu J."/>
            <person name="Shao H."/>
            <person name="Ye R."/>
            <person name="Li L."/>
            <person name="Wei W."/>
            <person name="Wang X."/>
            <person name="Wang C."/>
            <person name="Yang T."/>
            <person name="Huo Q."/>
            <person name="Li W."/>
            <person name="Guo W."/>
            <person name="Chen H."/>
            <person name="Zhou L."/>
            <person name="Ni X."/>
            <person name="Tian J."/>
            <person name="Zhou Y."/>
            <person name="Sheng Y."/>
            <person name="Liu T."/>
            <person name="Pan Y."/>
            <person name="Xia L."/>
            <person name="Li J."/>
            <person name="Zhao F."/>
            <person name="Cao W."/>
        </authorList>
    </citation>
    <scope>NUCLEOTIDE SEQUENCE</scope>
    <source>
        <strain evidence="1">Hyas-2018</strain>
    </source>
</reference>
<proteinExistence type="predicted"/>
<keyword evidence="2" id="KW-1185">Reference proteome</keyword>
<dbReference type="Proteomes" id="UP000821845">
    <property type="component" value="Chromosome 6"/>
</dbReference>